<dbReference type="InterPro" id="IPR012675">
    <property type="entry name" value="Beta-grasp_dom_sf"/>
</dbReference>
<dbReference type="CDD" id="cd17040">
    <property type="entry name" value="Ubl_MoaD_like"/>
    <property type="match status" value="1"/>
</dbReference>
<dbReference type="InterPro" id="IPR016155">
    <property type="entry name" value="Mopterin_synth/thiamin_S_b"/>
</dbReference>
<evidence type="ECO:0000313" key="2">
    <source>
        <dbReference type="Proteomes" id="UP000184139"/>
    </source>
</evidence>
<sequence>MKLTVKLFAYFRDNRFVAEVKQYPEQATVADIIGDLGIDEKEVGVTMLNSRHCRLDAHPQEGDILAIFPVIGGG</sequence>
<dbReference type="InterPro" id="IPR003749">
    <property type="entry name" value="ThiS/MoaD-like"/>
</dbReference>
<dbReference type="Proteomes" id="UP000184139">
    <property type="component" value="Unassembled WGS sequence"/>
</dbReference>
<organism evidence="1 2">
    <name type="scientific">Desulfofustis glycolicus DSM 9705</name>
    <dbReference type="NCBI Taxonomy" id="1121409"/>
    <lineage>
        <taxon>Bacteria</taxon>
        <taxon>Pseudomonadati</taxon>
        <taxon>Thermodesulfobacteriota</taxon>
        <taxon>Desulfobulbia</taxon>
        <taxon>Desulfobulbales</taxon>
        <taxon>Desulfocapsaceae</taxon>
        <taxon>Desulfofustis</taxon>
    </lineage>
</organism>
<dbReference type="AlphaFoldDB" id="A0A1M5Y3P2"/>
<dbReference type="Gene3D" id="3.10.20.30">
    <property type="match status" value="1"/>
</dbReference>
<proteinExistence type="predicted"/>
<dbReference type="SUPFAM" id="SSF54285">
    <property type="entry name" value="MoaD/ThiS"/>
    <property type="match status" value="1"/>
</dbReference>
<accession>A0A1M5Y3P2</accession>
<protein>
    <submittedName>
        <fullName evidence="1">Sulfur carrier protein ThiS (Thiamine biosynthesis)</fullName>
    </submittedName>
</protein>
<dbReference type="OrthoDB" id="9801945at2"/>
<name>A0A1M5Y3P2_9BACT</name>
<dbReference type="EMBL" id="FQXS01000027">
    <property type="protein sequence ID" value="SHI06428.1"/>
    <property type="molecule type" value="Genomic_DNA"/>
</dbReference>
<dbReference type="Pfam" id="PF02597">
    <property type="entry name" value="ThiS"/>
    <property type="match status" value="1"/>
</dbReference>
<reference evidence="1 2" key="1">
    <citation type="submission" date="2016-11" db="EMBL/GenBank/DDBJ databases">
        <authorList>
            <person name="Jaros S."/>
            <person name="Januszkiewicz K."/>
            <person name="Wedrychowicz H."/>
        </authorList>
    </citation>
    <scope>NUCLEOTIDE SEQUENCE [LARGE SCALE GENOMIC DNA]</scope>
    <source>
        <strain evidence="1 2">DSM 9705</strain>
    </source>
</reference>
<gene>
    <name evidence="1" type="ORF">SAMN02745124_03591</name>
</gene>
<evidence type="ECO:0000313" key="1">
    <source>
        <dbReference type="EMBL" id="SHI06428.1"/>
    </source>
</evidence>
<dbReference type="RefSeq" id="WP_073378218.1">
    <property type="nucleotide sequence ID" value="NZ_FQXS01000027.1"/>
</dbReference>
<keyword evidence="2" id="KW-1185">Reference proteome</keyword>
<dbReference type="STRING" id="1121409.SAMN02745124_03591"/>